<name>A0A3A4ADK0_9ACTN</name>
<keyword evidence="7" id="KW-0067">ATP-binding</keyword>
<dbReference type="Proteomes" id="UP000265768">
    <property type="component" value="Unassembled WGS sequence"/>
</dbReference>
<keyword evidence="3" id="KW-0597">Phosphoprotein</keyword>
<keyword evidence="8" id="KW-0902">Two-component regulatory system</keyword>
<keyword evidence="9" id="KW-0175">Coiled coil</keyword>
<evidence type="ECO:0000256" key="5">
    <source>
        <dbReference type="ARBA" id="ARBA00022741"/>
    </source>
</evidence>
<dbReference type="InterPro" id="IPR055558">
    <property type="entry name" value="DUF7134"/>
</dbReference>
<feature type="transmembrane region" description="Helical" evidence="10">
    <location>
        <begin position="133"/>
        <end position="152"/>
    </location>
</feature>
<dbReference type="RefSeq" id="WP_119930470.1">
    <property type="nucleotide sequence ID" value="NZ_QZEY01000018.1"/>
</dbReference>
<dbReference type="PANTHER" id="PTHR24421:SF10">
    <property type="entry name" value="NITRATE_NITRITE SENSOR PROTEIN NARQ"/>
    <property type="match status" value="1"/>
</dbReference>
<feature type="transmembrane region" description="Helical" evidence="10">
    <location>
        <begin position="16"/>
        <end position="35"/>
    </location>
</feature>
<keyword evidence="10" id="KW-1133">Transmembrane helix</keyword>
<dbReference type="Pfam" id="PF23539">
    <property type="entry name" value="DUF7134"/>
    <property type="match status" value="1"/>
</dbReference>
<dbReference type="GO" id="GO:0016020">
    <property type="term" value="C:membrane"/>
    <property type="evidence" value="ECO:0007669"/>
    <property type="project" value="InterPro"/>
</dbReference>
<feature type="transmembrane region" description="Helical" evidence="10">
    <location>
        <begin position="72"/>
        <end position="100"/>
    </location>
</feature>
<comment type="caution">
    <text evidence="13">The sequence shown here is derived from an EMBL/GenBank/DDBJ whole genome shotgun (WGS) entry which is preliminary data.</text>
</comment>
<evidence type="ECO:0000256" key="7">
    <source>
        <dbReference type="ARBA" id="ARBA00022840"/>
    </source>
</evidence>
<dbReference type="CDD" id="cd16917">
    <property type="entry name" value="HATPase_UhpB-NarQ-NarX-like"/>
    <property type="match status" value="1"/>
</dbReference>
<protein>
    <recommendedName>
        <fullName evidence="2">histidine kinase</fullName>
        <ecNumber evidence="2">2.7.13.3</ecNumber>
    </recommendedName>
</protein>
<dbReference type="OrthoDB" id="227596at2"/>
<dbReference type="EMBL" id="QZEY01000018">
    <property type="protein sequence ID" value="RJL23683.1"/>
    <property type="molecule type" value="Genomic_DNA"/>
</dbReference>
<evidence type="ECO:0000256" key="2">
    <source>
        <dbReference type="ARBA" id="ARBA00012438"/>
    </source>
</evidence>
<feature type="domain" description="DUF7134" evidence="12">
    <location>
        <begin position="12"/>
        <end position="149"/>
    </location>
</feature>
<dbReference type="Pfam" id="PF07730">
    <property type="entry name" value="HisKA_3"/>
    <property type="match status" value="1"/>
</dbReference>
<evidence type="ECO:0000256" key="6">
    <source>
        <dbReference type="ARBA" id="ARBA00022777"/>
    </source>
</evidence>
<evidence type="ECO:0000256" key="8">
    <source>
        <dbReference type="ARBA" id="ARBA00023012"/>
    </source>
</evidence>
<dbReference type="Gene3D" id="1.20.5.1930">
    <property type="match status" value="1"/>
</dbReference>
<dbReference type="InterPro" id="IPR011712">
    <property type="entry name" value="Sig_transdc_His_kin_sub3_dim/P"/>
</dbReference>
<dbReference type="InterPro" id="IPR036890">
    <property type="entry name" value="HATPase_C_sf"/>
</dbReference>
<evidence type="ECO:0000259" key="11">
    <source>
        <dbReference type="Pfam" id="PF07730"/>
    </source>
</evidence>
<keyword evidence="10" id="KW-0472">Membrane</keyword>
<evidence type="ECO:0000256" key="3">
    <source>
        <dbReference type="ARBA" id="ARBA00022553"/>
    </source>
</evidence>
<dbReference type="GO" id="GO:0005524">
    <property type="term" value="F:ATP binding"/>
    <property type="evidence" value="ECO:0007669"/>
    <property type="project" value="UniProtKB-KW"/>
</dbReference>
<keyword evidence="10" id="KW-0812">Transmembrane</keyword>
<evidence type="ECO:0000259" key="12">
    <source>
        <dbReference type="Pfam" id="PF23539"/>
    </source>
</evidence>
<dbReference type="EC" id="2.7.13.3" evidence="2"/>
<dbReference type="GO" id="GO:0000155">
    <property type="term" value="F:phosphorelay sensor kinase activity"/>
    <property type="evidence" value="ECO:0007669"/>
    <property type="project" value="InterPro"/>
</dbReference>
<evidence type="ECO:0000313" key="13">
    <source>
        <dbReference type="EMBL" id="RJL23683.1"/>
    </source>
</evidence>
<feature type="coiled-coil region" evidence="9">
    <location>
        <begin position="153"/>
        <end position="191"/>
    </location>
</feature>
<dbReference type="Gene3D" id="3.30.565.10">
    <property type="entry name" value="Histidine kinase-like ATPase, C-terminal domain"/>
    <property type="match status" value="1"/>
</dbReference>
<feature type="domain" description="Signal transduction histidine kinase subgroup 3 dimerisation and phosphoacceptor" evidence="11">
    <location>
        <begin position="186"/>
        <end position="250"/>
    </location>
</feature>
<comment type="catalytic activity">
    <reaction evidence="1">
        <text>ATP + protein L-histidine = ADP + protein N-phospho-L-histidine.</text>
        <dbReference type="EC" id="2.7.13.3"/>
    </reaction>
</comment>
<feature type="transmembrane region" description="Helical" evidence="10">
    <location>
        <begin position="106"/>
        <end position="124"/>
    </location>
</feature>
<reference evidence="13 14" key="1">
    <citation type="submission" date="2018-09" db="EMBL/GenBank/DDBJ databases">
        <title>YIM 75507 draft genome.</title>
        <authorList>
            <person name="Tang S."/>
            <person name="Feng Y."/>
        </authorList>
    </citation>
    <scope>NUCLEOTIDE SEQUENCE [LARGE SCALE GENOMIC DNA]</scope>
    <source>
        <strain evidence="13 14">YIM 75507</strain>
    </source>
</reference>
<keyword evidence="6 13" id="KW-0418">Kinase</keyword>
<evidence type="ECO:0000256" key="4">
    <source>
        <dbReference type="ARBA" id="ARBA00022679"/>
    </source>
</evidence>
<evidence type="ECO:0000313" key="14">
    <source>
        <dbReference type="Proteomes" id="UP000265768"/>
    </source>
</evidence>
<evidence type="ECO:0000256" key="10">
    <source>
        <dbReference type="SAM" id="Phobius"/>
    </source>
</evidence>
<dbReference type="SUPFAM" id="SSF55874">
    <property type="entry name" value="ATPase domain of HSP90 chaperone/DNA topoisomerase II/histidine kinase"/>
    <property type="match status" value="1"/>
</dbReference>
<dbReference type="GO" id="GO:0046983">
    <property type="term" value="F:protein dimerization activity"/>
    <property type="evidence" value="ECO:0007669"/>
    <property type="project" value="InterPro"/>
</dbReference>
<proteinExistence type="predicted"/>
<keyword evidence="4" id="KW-0808">Transferase</keyword>
<evidence type="ECO:0000256" key="1">
    <source>
        <dbReference type="ARBA" id="ARBA00000085"/>
    </source>
</evidence>
<keyword evidence="14" id="KW-1185">Reference proteome</keyword>
<dbReference type="AlphaFoldDB" id="A0A3A4ADK0"/>
<sequence>MTGERPVRRRRTARDWVVDLALFCGAAWVGLVVVGLRVESGAMPPEWLFGLDQLSGALGCLALWLRRRWPFGLAVALALMSSYSEFVAGALFVALFSVAVHRPPRVAMTALGLSLVSGVVFALIRPEPHESDAALWVLGSTLSAAAVGWGLFVQHRRRLAESLRERAARAEEEARLRAEQAQHQAREAIAREIHDVLGHRLSLLSVHAGALQYRPDAPPEDLSHAAKVIRESAHAALQDLREVIGVLRAPVGELPQPTLADVHQLTAESARAGMSVSLSESLPAPVPDGPGRTAYRVVQEALTNARKHAPGARVAVRLSGAPGEGLSVEVTNTAARGPAPPAAGAGQGLIGLAERVSLARGRLEHGPAGEGGWRVAAWLPWPS</sequence>
<accession>A0A3A4ADK0</accession>
<gene>
    <name evidence="13" type="ORF">D5H75_32420</name>
</gene>
<evidence type="ECO:0000256" key="9">
    <source>
        <dbReference type="SAM" id="Coils"/>
    </source>
</evidence>
<dbReference type="InterPro" id="IPR050482">
    <property type="entry name" value="Sensor_HK_TwoCompSys"/>
</dbReference>
<dbReference type="PANTHER" id="PTHR24421">
    <property type="entry name" value="NITRATE/NITRITE SENSOR PROTEIN NARX-RELATED"/>
    <property type="match status" value="1"/>
</dbReference>
<keyword evidence="5" id="KW-0547">Nucleotide-binding</keyword>
<organism evidence="13 14">
    <name type="scientific">Bailinhaonella thermotolerans</name>
    <dbReference type="NCBI Taxonomy" id="1070861"/>
    <lineage>
        <taxon>Bacteria</taxon>
        <taxon>Bacillati</taxon>
        <taxon>Actinomycetota</taxon>
        <taxon>Actinomycetes</taxon>
        <taxon>Streptosporangiales</taxon>
        <taxon>Streptosporangiaceae</taxon>
        <taxon>Bailinhaonella</taxon>
    </lineage>
</organism>